<dbReference type="SUPFAM" id="SSF52540">
    <property type="entry name" value="P-loop containing nucleoside triphosphate hydrolases"/>
    <property type="match status" value="1"/>
</dbReference>
<proteinExistence type="predicted"/>
<gene>
    <name evidence="1" type="ORF">ENKNEFLB_03519</name>
</gene>
<keyword evidence="2" id="KW-1185">Reference proteome</keyword>
<protein>
    <recommendedName>
        <fullName evidence="3">ATP-binding protein</fullName>
    </recommendedName>
</protein>
<evidence type="ECO:0008006" key="3">
    <source>
        <dbReference type="Google" id="ProtNLM"/>
    </source>
</evidence>
<evidence type="ECO:0000313" key="2">
    <source>
        <dbReference type="Proteomes" id="UP000679307"/>
    </source>
</evidence>
<dbReference type="Gene3D" id="3.40.50.300">
    <property type="entry name" value="P-loop containing nucleotide triphosphate hydrolases"/>
    <property type="match status" value="1"/>
</dbReference>
<organism evidence="1 2">
    <name type="scientific">Nocardioides aquaticus</name>
    <dbReference type="NCBI Taxonomy" id="160826"/>
    <lineage>
        <taxon>Bacteria</taxon>
        <taxon>Bacillati</taxon>
        <taxon>Actinomycetota</taxon>
        <taxon>Actinomycetes</taxon>
        <taxon>Propionibacteriales</taxon>
        <taxon>Nocardioidaceae</taxon>
        <taxon>Nocardioides</taxon>
    </lineage>
</organism>
<name>A0ABX8ELZ6_9ACTN</name>
<dbReference type="RefSeq" id="WP_214056541.1">
    <property type="nucleotide sequence ID" value="NZ_BAAAHS010000176.1"/>
</dbReference>
<dbReference type="EMBL" id="CP075371">
    <property type="protein sequence ID" value="QVT81112.1"/>
    <property type="molecule type" value="Genomic_DNA"/>
</dbReference>
<dbReference type="Pfam" id="PF13671">
    <property type="entry name" value="AAA_33"/>
    <property type="match status" value="1"/>
</dbReference>
<accession>A0ABX8ELZ6</accession>
<evidence type="ECO:0000313" key="1">
    <source>
        <dbReference type="EMBL" id="QVT81112.1"/>
    </source>
</evidence>
<reference evidence="1 2" key="1">
    <citation type="submission" date="2021-05" db="EMBL/GenBank/DDBJ databases">
        <title>Complete genome of Nocardioides aquaticus KCTC 9944T isolated from meromictic and hypersaline Ekho Lake, Antarctica.</title>
        <authorList>
            <person name="Hwang K."/>
            <person name="Kim K.M."/>
            <person name="Choe H."/>
        </authorList>
    </citation>
    <scope>NUCLEOTIDE SEQUENCE [LARGE SCALE GENOMIC DNA]</scope>
    <source>
        <strain evidence="1 2">KCTC 9944</strain>
    </source>
</reference>
<dbReference type="InterPro" id="IPR027417">
    <property type="entry name" value="P-loop_NTPase"/>
</dbReference>
<sequence>MTPHRLIHLNGPPGVGKSTLAARYAADHPGTLNCEIDLLRGLVGGVEEDFSHAGTLIRPAALAMVAAYLEHSGDVVLPQMIANPAELDRFRRAATGHGGAHVHVVLTGGPADVAARFHDRSTDLLHHRLAARTVAADGGVSALRRWHEAMAGLAETEPDTILLPTAPGDIEATYADLLATLDQLVIQG</sequence>
<dbReference type="Proteomes" id="UP000679307">
    <property type="component" value="Chromosome"/>
</dbReference>